<dbReference type="PANTHER" id="PTHR12117">
    <property type="entry name" value="HISTONE ACETYLTRANSFERASE COMPLEX"/>
    <property type="match status" value="1"/>
</dbReference>
<dbReference type="Gene3D" id="2.60.120.620">
    <property type="entry name" value="q2cbj1_9rhob like domain"/>
    <property type="match status" value="1"/>
</dbReference>
<name>A0ABV4P2Y7_9GAMM</name>
<protein>
    <submittedName>
        <fullName evidence="5">2OG-Fe(II) oxygenase family protein</fullName>
    </submittedName>
</protein>
<evidence type="ECO:0000313" key="5">
    <source>
        <dbReference type="EMBL" id="MFA0812481.1"/>
    </source>
</evidence>
<gene>
    <name evidence="5" type="ORF">ACCI49_16330</name>
</gene>
<evidence type="ECO:0000256" key="3">
    <source>
        <dbReference type="ARBA" id="ARBA00023002"/>
    </source>
</evidence>
<dbReference type="Pfam" id="PF13661">
    <property type="entry name" value="2OG-FeII_Oxy_4"/>
    <property type="match status" value="1"/>
</dbReference>
<reference evidence="5 6" key="1">
    <citation type="submission" date="2024-08" db="EMBL/GenBank/DDBJ databases">
        <authorList>
            <person name="Ishaq N."/>
        </authorList>
    </citation>
    <scope>NUCLEOTIDE SEQUENCE [LARGE SCALE GENOMIC DNA]</scope>
    <source>
        <strain evidence="5 6">DSM 18651</strain>
    </source>
</reference>
<dbReference type="RefSeq" id="WP_371840146.1">
    <property type="nucleotide sequence ID" value="NZ_JBGMEK010000043.1"/>
</dbReference>
<evidence type="ECO:0000313" key="6">
    <source>
        <dbReference type="Proteomes" id="UP001569428"/>
    </source>
</evidence>
<dbReference type="PANTHER" id="PTHR12117:SF0">
    <property type="entry name" value="PROLYL 3-HYDROXYLASE OGFOD1"/>
    <property type="match status" value="1"/>
</dbReference>
<dbReference type="SMART" id="SM00702">
    <property type="entry name" value="P4Hc"/>
    <property type="match status" value="1"/>
</dbReference>
<organism evidence="5 6">
    <name type="scientific">Microbulbifer epialgicus</name>
    <dbReference type="NCBI Taxonomy" id="393907"/>
    <lineage>
        <taxon>Bacteria</taxon>
        <taxon>Pseudomonadati</taxon>
        <taxon>Pseudomonadota</taxon>
        <taxon>Gammaproteobacteria</taxon>
        <taxon>Cellvibrionales</taxon>
        <taxon>Microbulbiferaceae</taxon>
        <taxon>Microbulbifer</taxon>
    </lineage>
</organism>
<comment type="caution">
    <text evidence="5">The sequence shown here is derived from an EMBL/GenBank/DDBJ whole genome shotgun (WGS) entry which is preliminary data.</text>
</comment>
<evidence type="ECO:0000256" key="1">
    <source>
        <dbReference type="ARBA" id="ARBA00001961"/>
    </source>
</evidence>
<dbReference type="InterPro" id="IPR039558">
    <property type="entry name" value="TPA1/OFD1_N"/>
</dbReference>
<evidence type="ECO:0000256" key="2">
    <source>
        <dbReference type="ARBA" id="ARBA00022964"/>
    </source>
</evidence>
<proteinExistence type="predicted"/>
<keyword evidence="6" id="KW-1185">Reference proteome</keyword>
<dbReference type="EMBL" id="JBGMEK010000043">
    <property type="protein sequence ID" value="MFA0812481.1"/>
    <property type="molecule type" value="Genomic_DNA"/>
</dbReference>
<comment type="cofactor">
    <cofactor evidence="1">
        <name>L-ascorbate</name>
        <dbReference type="ChEBI" id="CHEBI:38290"/>
    </cofactor>
</comment>
<dbReference type="Proteomes" id="UP001569428">
    <property type="component" value="Unassembled WGS sequence"/>
</dbReference>
<accession>A0ABV4P2Y7</accession>
<keyword evidence="3" id="KW-0560">Oxidoreductase</keyword>
<keyword evidence="2" id="KW-0223">Dioxygenase</keyword>
<dbReference type="InterPro" id="IPR051842">
    <property type="entry name" value="uS12_prolyl_hydroxylase"/>
</dbReference>
<evidence type="ECO:0000259" key="4">
    <source>
        <dbReference type="SMART" id="SM00702"/>
    </source>
</evidence>
<feature type="domain" description="Prolyl 4-hydroxylase alpha subunit" evidence="4">
    <location>
        <begin position="69"/>
        <end position="229"/>
    </location>
</feature>
<sequence length="231" mass="26684">MQYKINREFDPHHWKKEFKNELRCRVTNLLSENSAHLMSSNIQKHAQFKQAHISNNQYSEISNSEFAQLEINERHALIQNVYDLAKNGIGFWYGRQGLNRDSPPQLADIYNWLSSEETLSNVKAITGIHSLAYPSAQITAFAPGDFLTRHKDDISTEKRRVAFVYNLSEDWHPDWGGLLQFYRGDGTPTEAWPPLYNSLCLFHVKHVHSVTCVAPFAPKLRLAISGWFHDE</sequence>
<dbReference type="InterPro" id="IPR006620">
    <property type="entry name" value="Pro_4_hyd_alph"/>
</dbReference>